<keyword evidence="3" id="KW-1185">Reference proteome</keyword>
<sequence>MSFMTGEHGCRFIPWNISSNIETEYISENSSTGELCMVFMALDYSFYALSQINNVHVKYESFGRESNIRIAEPPCSSVRYLQNVDLILMCQRKKVLGDSCQIHEQCKDTPNAGVCMADPQNNVPSSCQCNPGFMTYNGTCLQVNKTLYEECVIDDQCNGTSDKEALVCREIRHRKLCMCNSDYIEDNTYLECRHAKKEIRKECRINEQCTGTENANTCFTDGKGEGEEGVCTCNDQFDWIDGKCLKVGLRLLEPCIKHKQCNGTDNTDNCTEIGNNTLCYCRDGYLIFEEKCIKDTYIFQVDIKYDNVIAVTILGSMDNEIIPEESVQT</sequence>
<dbReference type="PANTHER" id="PTHR39069:SF8">
    <property type="entry name" value="FI17111P1"/>
    <property type="match status" value="1"/>
</dbReference>
<dbReference type="SUPFAM" id="SSF57184">
    <property type="entry name" value="Growth factor receptor domain"/>
    <property type="match status" value="1"/>
</dbReference>
<proteinExistence type="predicted"/>
<dbReference type="InterPro" id="IPR009030">
    <property type="entry name" value="Growth_fac_rcpt_cys_sf"/>
</dbReference>
<organism evidence="2 3">
    <name type="scientific">Magallana gigas</name>
    <name type="common">Pacific oyster</name>
    <name type="synonym">Crassostrea gigas</name>
    <dbReference type="NCBI Taxonomy" id="29159"/>
    <lineage>
        <taxon>Eukaryota</taxon>
        <taxon>Metazoa</taxon>
        <taxon>Spiralia</taxon>
        <taxon>Lophotrochozoa</taxon>
        <taxon>Mollusca</taxon>
        <taxon>Bivalvia</taxon>
        <taxon>Autobranchia</taxon>
        <taxon>Pteriomorphia</taxon>
        <taxon>Ostreida</taxon>
        <taxon>Ostreoidea</taxon>
        <taxon>Ostreidae</taxon>
        <taxon>Magallana</taxon>
    </lineage>
</organism>
<dbReference type="InterPro" id="IPR006149">
    <property type="entry name" value="EB_dom"/>
</dbReference>
<evidence type="ECO:0000313" key="2">
    <source>
        <dbReference type="EnsemblMetazoa" id="G30476.1:cds"/>
    </source>
</evidence>
<reference evidence="2" key="1">
    <citation type="submission" date="2022-08" db="UniProtKB">
        <authorList>
            <consortium name="EnsemblMetazoa"/>
        </authorList>
    </citation>
    <scope>IDENTIFICATION</scope>
    <source>
        <strain evidence="2">05x7-T-G4-1.051#20</strain>
    </source>
</reference>
<dbReference type="AlphaFoldDB" id="A0A8W8LZE8"/>
<dbReference type="Pfam" id="PF01683">
    <property type="entry name" value="EB"/>
    <property type="match status" value="1"/>
</dbReference>
<dbReference type="Proteomes" id="UP000005408">
    <property type="component" value="Unassembled WGS sequence"/>
</dbReference>
<dbReference type="EnsemblMetazoa" id="G30476.1">
    <property type="protein sequence ID" value="G30476.1:cds"/>
    <property type="gene ID" value="G30476"/>
</dbReference>
<dbReference type="PANTHER" id="PTHR39069">
    <property type="entry name" value="ECDYSONE-INDUCIBLE GENE E1, ISOFORM A"/>
    <property type="match status" value="1"/>
</dbReference>
<feature type="domain" description="EB" evidence="1">
    <location>
        <begin position="129"/>
        <end position="188"/>
    </location>
</feature>
<evidence type="ECO:0000313" key="3">
    <source>
        <dbReference type="Proteomes" id="UP000005408"/>
    </source>
</evidence>
<protein>
    <recommendedName>
        <fullName evidence="1">EB domain-containing protein</fullName>
    </recommendedName>
</protein>
<name>A0A8W8LZE8_MAGGI</name>
<evidence type="ECO:0000259" key="1">
    <source>
        <dbReference type="Pfam" id="PF01683"/>
    </source>
</evidence>
<accession>A0A8W8LZE8</accession>